<keyword evidence="2" id="KW-1185">Reference proteome</keyword>
<dbReference type="Proteomes" id="UP000410492">
    <property type="component" value="Unassembled WGS sequence"/>
</dbReference>
<dbReference type="AlphaFoldDB" id="A0A653CSU7"/>
<gene>
    <name evidence="1" type="ORF">CALMAC_LOCUS11594</name>
</gene>
<organism evidence="1 2">
    <name type="scientific">Callosobruchus maculatus</name>
    <name type="common">Southern cowpea weevil</name>
    <name type="synonym">Pulse bruchid</name>
    <dbReference type="NCBI Taxonomy" id="64391"/>
    <lineage>
        <taxon>Eukaryota</taxon>
        <taxon>Metazoa</taxon>
        <taxon>Ecdysozoa</taxon>
        <taxon>Arthropoda</taxon>
        <taxon>Hexapoda</taxon>
        <taxon>Insecta</taxon>
        <taxon>Pterygota</taxon>
        <taxon>Neoptera</taxon>
        <taxon>Endopterygota</taxon>
        <taxon>Coleoptera</taxon>
        <taxon>Polyphaga</taxon>
        <taxon>Cucujiformia</taxon>
        <taxon>Chrysomeloidea</taxon>
        <taxon>Chrysomelidae</taxon>
        <taxon>Bruchinae</taxon>
        <taxon>Bruchini</taxon>
        <taxon>Callosobruchus</taxon>
    </lineage>
</organism>
<proteinExistence type="predicted"/>
<name>A0A653CSU7_CALMS</name>
<evidence type="ECO:0000313" key="2">
    <source>
        <dbReference type="Proteomes" id="UP000410492"/>
    </source>
</evidence>
<protein>
    <submittedName>
        <fullName evidence="1">Uncharacterized protein</fullName>
    </submittedName>
</protein>
<feature type="non-terminal residue" evidence="1">
    <location>
        <position position="1"/>
    </location>
</feature>
<dbReference type="EMBL" id="CAACVG010008773">
    <property type="protein sequence ID" value="VEN51011.1"/>
    <property type="molecule type" value="Genomic_DNA"/>
</dbReference>
<sequence>PQSQSRGLSWPRFRAREASRIQVVFGYEHNKLIVNGIQAFSSCHSSL</sequence>
<accession>A0A653CSU7</accession>
<evidence type="ECO:0000313" key="1">
    <source>
        <dbReference type="EMBL" id="VEN51011.1"/>
    </source>
</evidence>
<reference evidence="1 2" key="1">
    <citation type="submission" date="2019-01" db="EMBL/GenBank/DDBJ databases">
        <authorList>
            <person name="Sayadi A."/>
        </authorList>
    </citation>
    <scope>NUCLEOTIDE SEQUENCE [LARGE SCALE GENOMIC DNA]</scope>
</reference>